<evidence type="ECO:0000313" key="3">
    <source>
        <dbReference type="EMBL" id="PHO20906.1"/>
    </source>
</evidence>
<keyword evidence="1" id="KW-0175">Coiled coil</keyword>
<sequence>MKAKYFVFGFIIIGAVGFAIWKNGQLQANELNGIAAVNGRLELKRLDIATLYPGRVEEILVQEGDEVKRNQPLARLSSSISQAQISAAQAQKKRAEESVARALSEIDARQQQVNVTKLELNNAQKLRRDNLISSSELERRQSAYKASLAAVNTTQAAKVEAQAAVAQAQAQLEQAQSQNTDMLIKAPKDGRVEYQIAEVGNVLGAGGKVVSLLDPTDTYINVFLTAPQMNQLKLGDEARIVIDGMNAVFPANITFIANNAQFTPKFVETTEERAKLMFKVKLQLPVDIALKYKPLLKGGMTGLGYVKYDQQAQWPAQLNVRLPQGE</sequence>
<proteinExistence type="predicted"/>
<evidence type="ECO:0000313" key="4">
    <source>
        <dbReference type="Proteomes" id="UP000226080"/>
    </source>
</evidence>
<gene>
    <name evidence="3" type="ORF">CQR80_04295</name>
</gene>
<evidence type="ECO:0000256" key="1">
    <source>
        <dbReference type="SAM" id="Coils"/>
    </source>
</evidence>
<dbReference type="RefSeq" id="WP_099308916.1">
    <property type="nucleotide sequence ID" value="NZ_PCGV01000006.1"/>
</dbReference>
<dbReference type="PANTHER" id="PTHR30438">
    <property type="entry name" value="36 KDA ANTIGEN-RELATED"/>
    <property type="match status" value="1"/>
</dbReference>
<keyword evidence="2" id="KW-0812">Transmembrane</keyword>
<feature type="coiled-coil region" evidence="1">
    <location>
        <begin position="73"/>
        <end position="112"/>
    </location>
</feature>
<organism evidence="3 4">
    <name type="scientific">Aggregatibacter actinomycetemcomitans</name>
    <name type="common">Actinobacillus actinomycetemcomitans</name>
    <name type="synonym">Haemophilus actinomycetemcomitans</name>
    <dbReference type="NCBI Taxonomy" id="714"/>
    <lineage>
        <taxon>Bacteria</taxon>
        <taxon>Pseudomonadati</taxon>
        <taxon>Pseudomonadota</taxon>
        <taxon>Gammaproteobacteria</taxon>
        <taxon>Pasteurellales</taxon>
        <taxon>Pasteurellaceae</taxon>
        <taxon>Aggregatibacter</taxon>
    </lineage>
</organism>
<protein>
    <submittedName>
        <fullName evidence="3">HlyD family secretion protein</fullName>
    </submittedName>
</protein>
<keyword evidence="2" id="KW-1133">Transmembrane helix</keyword>
<dbReference type="EMBL" id="PCGW01000006">
    <property type="protein sequence ID" value="PHO20906.1"/>
    <property type="molecule type" value="Genomic_DNA"/>
</dbReference>
<evidence type="ECO:0000256" key="2">
    <source>
        <dbReference type="SAM" id="Phobius"/>
    </source>
</evidence>
<feature type="transmembrane region" description="Helical" evidence="2">
    <location>
        <begin position="5"/>
        <end position="21"/>
    </location>
</feature>
<feature type="coiled-coil region" evidence="1">
    <location>
        <begin position="151"/>
        <end position="185"/>
    </location>
</feature>
<dbReference type="Gene3D" id="2.40.50.100">
    <property type="match status" value="1"/>
</dbReference>
<dbReference type="Gene3D" id="2.40.30.170">
    <property type="match status" value="1"/>
</dbReference>
<comment type="caution">
    <text evidence="3">The sequence shown here is derived from an EMBL/GenBank/DDBJ whole genome shotgun (WGS) entry which is preliminary data.</text>
</comment>
<reference evidence="3 4" key="1">
    <citation type="submission" date="2017-10" db="EMBL/GenBank/DDBJ databases">
        <title>Draft genome sequences of Aggregatibacter actinomycetemcomitans strains 310a and 310b.</title>
        <authorList>
            <person name="May A.C."/>
            <person name="Ohta H."/>
            <person name="Maeda H."/>
            <person name="Kokeguchi S."/>
            <person name="Cugini C."/>
        </authorList>
    </citation>
    <scope>NUCLEOTIDE SEQUENCE [LARGE SCALE GENOMIC DNA]</scope>
    <source>
        <strain evidence="3 4">310b</strain>
    </source>
</reference>
<keyword evidence="4" id="KW-1185">Reference proteome</keyword>
<keyword evidence="2" id="KW-0472">Membrane</keyword>
<dbReference type="SUPFAM" id="SSF111369">
    <property type="entry name" value="HlyD-like secretion proteins"/>
    <property type="match status" value="1"/>
</dbReference>
<dbReference type="PANTHER" id="PTHR30438:SF2">
    <property type="entry name" value="MEMBRANE PROTEIN"/>
    <property type="match status" value="1"/>
</dbReference>
<dbReference type="Proteomes" id="UP000226080">
    <property type="component" value="Unassembled WGS sequence"/>
</dbReference>
<accession>A0A2G1DRI1</accession>
<name>A0A2G1DRI1_AGGAC</name>